<keyword evidence="8" id="KW-1185">Reference proteome</keyword>
<dbReference type="PROSITE" id="PS00216">
    <property type="entry name" value="SUGAR_TRANSPORT_1"/>
    <property type="match status" value="1"/>
</dbReference>
<feature type="transmembrane region" description="Helical" evidence="5">
    <location>
        <begin position="23"/>
        <end position="41"/>
    </location>
</feature>
<keyword evidence="2 5" id="KW-0812">Transmembrane</keyword>
<dbReference type="Pfam" id="PF07690">
    <property type="entry name" value="MFS_1"/>
    <property type="match status" value="1"/>
</dbReference>
<evidence type="ECO:0000256" key="4">
    <source>
        <dbReference type="ARBA" id="ARBA00023136"/>
    </source>
</evidence>
<evidence type="ECO:0000313" key="8">
    <source>
        <dbReference type="Proteomes" id="UP000466966"/>
    </source>
</evidence>
<dbReference type="SUPFAM" id="SSF103473">
    <property type="entry name" value="MFS general substrate transporter"/>
    <property type="match status" value="1"/>
</dbReference>
<evidence type="ECO:0000256" key="2">
    <source>
        <dbReference type="ARBA" id="ARBA00022692"/>
    </source>
</evidence>
<evidence type="ECO:0000256" key="5">
    <source>
        <dbReference type="SAM" id="Phobius"/>
    </source>
</evidence>
<feature type="transmembrane region" description="Helical" evidence="5">
    <location>
        <begin position="389"/>
        <end position="407"/>
    </location>
</feature>
<dbReference type="InterPro" id="IPR020846">
    <property type="entry name" value="MFS_dom"/>
</dbReference>
<dbReference type="OrthoDB" id="9807274at2"/>
<evidence type="ECO:0000259" key="6">
    <source>
        <dbReference type="PROSITE" id="PS50850"/>
    </source>
</evidence>
<dbReference type="PANTHER" id="PTHR23508">
    <property type="entry name" value="CARBOXYLIC ACID TRANSPORTER PROTEIN HOMOLOG"/>
    <property type="match status" value="1"/>
</dbReference>
<comment type="subcellular location">
    <subcellularLocation>
        <location evidence="1">Membrane</location>
        <topology evidence="1">Multi-pass membrane protein</topology>
    </subcellularLocation>
</comment>
<accession>A0A844Z622</accession>
<dbReference type="InterPro" id="IPR005829">
    <property type="entry name" value="Sugar_transporter_CS"/>
</dbReference>
<proteinExistence type="predicted"/>
<feature type="transmembrane region" description="Helical" evidence="5">
    <location>
        <begin position="93"/>
        <end position="116"/>
    </location>
</feature>
<feature type="domain" description="Major facilitator superfamily (MFS) profile" evidence="6">
    <location>
        <begin position="23"/>
        <end position="412"/>
    </location>
</feature>
<reference evidence="7 8" key="1">
    <citation type="submission" date="2019-12" db="EMBL/GenBank/DDBJ databases">
        <title>Genomic-based taxomic classification of the family Erythrobacteraceae.</title>
        <authorList>
            <person name="Xu L."/>
        </authorList>
    </citation>
    <scope>NUCLEOTIDE SEQUENCE [LARGE SCALE GENOMIC DNA]</scope>
    <source>
        <strain evidence="7 8">M0322</strain>
    </source>
</reference>
<feature type="transmembrane region" description="Helical" evidence="5">
    <location>
        <begin position="358"/>
        <end position="383"/>
    </location>
</feature>
<feature type="transmembrane region" description="Helical" evidence="5">
    <location>
        <begin position="62"/>
        <end position="81"/>
    </location>
</feature>
<dbReference type="PROSITE" id="PS50850">
    <property type="entry name" value="MFS"/>
    <property type="match status" value="1"/>
</dbReference>
<dbReference type="AlphaFoldDB" id="A0A844Z622"/>
<keyword evidence="3 5" id="KW-1133">Transmembrane helix</keyword>
<dbReference type="GO" id="GO:0046943">
    <property type="term" value="F:carboxylic acid transmembrane transporter activity"/>
    <property type="evidence" value="ECO:0007669"/>
    <property type="project" value="TreeGrafter"/>
</dbReference>
<feature type="transmembrane region" description="Helical" evidence="5">
    <location>
        <begin position="297"/>
        <end position="315"/>
    </location>
</feature>
<feature type="transmembrane region" description="Helical" evidence="5">
    <location>
        <begin position="149"/>
        <end position="167"/>
    </location>
</feature>
<dbReference type="GO" id="GO:0005886">
    <property type="term" value="C:plasma membrane"/>
    <property type="evidence" value="ECO:0007669"/>
    <property type="project" value="TreeGrafter"/>
</dbReference>
<dbReference type="PANTHER" id="PTHR23508:SF10">
    <property type="entry name" value="CARBOXYLIC ACID TRANSPORTER PROTEIN HOMOLOG"/>
    <property type="match status" value="1"/>
</dbReference>
<comment type="caution">
    <text evidence="7">The sequence shown here is derived from an EMBL/GenBank/DDBJ whole genome shotgun (WGS) entry which is preliminary data.</text>
</comment>
<gene>
    <name evidence="7" type="ORF">GRI99_16615</name>
</gene>
<feature type="transmembrane region" description="Helical" evidence="5">
    <location>
        <begin position="321"/>
        <end position="346"/>
    </location>
</feature>
<name>A0A844Z622_9SPHN</name>
<dbReference type="Gene3D" id="1.20.1250.20">
    <property type="entry name" value="MFS general substrate transporter like domains"/>
    <property type="match status" value="2"/>
</dbReference>
<dbReference type="InterPro" id="IPR011701">
    <property type="entry name" value="MFS"/>
</dbReference>
<feature type="transmembrane region" description="Helical" evidence="5">
    <location>
        <begin position="267"/>
        <end position="285"/>
    </location>
</feature>
<evidence type="ECO:0000256" key="1">
    <source>
        <dbReference type="ARBA" id="ARBA00004141"/>
    </source>
</evidence>
<protein>
    <submittedName>
        <fullName evidence="7">MFS transporter</fullName>
    </submittedName>
</protein>
<dbReference type="RefSeq" id="WP_160773181.1">
    <property type="nucleotide sequence ID" value="NZ_WTYV01000008.1"/>
</dbReference>
<evidence type="ECO:0000313" key="7">
    <source>
        <dbReference type="EMBL" id="MXO73253.1"/>
    </source>
</evidence>
<feature type="transmembrane region" description="Helical" evidence="5">
    <location>
        <begin position="179"/>
        <end position="198"/>
    </location>
</feature>
<evidence type="ECO:0000256" key="3">
    <source>
        <dbReference type="ARBA" id="ARBA00022989"/>
    </source>
</evidence>
<feature type="transmembrane region" description="Helical" evidence="5">
    <location>
        <begin position="231"/>
        <end position="255"/>
    </location>
</feature>
<dbReference type="EMBL" id="WTYV01000008">
    <property type="protein sequence ID" value="MXO73253.1"/>
    <property type="molecule type" value="Genomic_DNA"/>
</dbReference>
<organism evidence="7 8">
    <name type="scientific">Alteraurantiacibacter buctensis</name>
    <dbReference type="NCBI Taxonomy" id="1503981"/>
    <lineage>
        <taxon>Bacteria</taxon>
        <taxon>Pseudomonadati</taxon>
        <taxon>Pseudomonadota</taxon>
        <taxon>Alphaproteobacteria</taxon>
        <taxon>Sphingomonadales</taxon>
        <taxon>Erythrobacteraceae</taxon>
        <taxon>Alteraurantiacibacter</taxon>
    </lineage>
</organism>
<sequence>MAAPAPDNDVTVPGWTPSYEWKAVLLLTLGFGLVGLDRWIIAPLAPAMIGDLGMTPQDVNNLVAVLGVAWGVSAVLMGGLSDRIGRRRVLIPSIVFFSLMSGFSGMATGFLALFAVRAMMGVAEGAFCPTSFAATAEASKPSRRGFNQGLQQATFALFGLGFGPIIATQLLQHVGWREVFLLVAIPGLIVALLLWLVIREPRFIAEKAARAADAEPVPAASLGELFAHRNVGLGMASLLCAMCGIFVLSANIPLYLTESLGLSPTDMGLVTSAIGFGGFAGQWGLPALSDIFGRRPMAVAGFVLGAVFLWFFMQVGAEPGMLFVLLFLSCAFSFGLLALITGPIATEAAPPGRISTTAGIIIGSGEIFGGGLALVVAGAVIAAYGIDSMLYLALGGLLAGCVLTPFLRETAPRRTGR</sequence>
<dbReference type="Proteomes" id="UP000466966">
    <property type="component" value="Unassembled WGS sequence"/>
</dbReference>
<dbReference type="InterPro" id="IPR036259">
    <property type="entry name" value="MFS_trans_sf"/>
</dbReference>
<keyword evidence="4 5" id="KW-0472">Membrane</keyword>